<organism evidence="2 3">
    <name type="scientific">Talaromyces rugulosus</name>
    <name type="common">Penicillium rugulosum</name>
    <dbReference type="NCBI Taxonomy" id="121627"/>
    <lineage>
        <taxon>Eukaryota</taxon>
        <taxon>Fungi</taxon>
        <taxon>Dikarya</taxon>
        <taxon>Ascomycota</taxon>
        <taxon>Pezizomycotina</taxon>
        <taxon>Eurotiomycetes</taxon>
        <taxon>Eurotiomycetidae</taxon>
        <taxon>Eurotiales</taxon>
        <taxon>Trichocomaceae</taxon>
        <taxon>Talaromyces</taxon>
        <taxon>Talaromyces sect. Islandici</taxon>
    </lineage>
</organism>
<evidence type="ECO:0000313" key="3">
    <source>
        <dbReference type="Proteomes" id="UP000509510"/>
    </source>
</evidence>
<dbReference type="InterPro" id="IPR029069">
    <property type="entry name" value="HotDog_dom_sf"/>
</dbReference>
<dbReference type="KEGG" id="trg:TRUGW13939_04162"/>
<sequence>MASPLRIPSFQLLPRSCRPRLAASSASRSSFRAAARNIATTASNAGTASAPRRSIWTRRILWGSAFAGLGYYTGQQYLKSFTSPAAPGTPEDTQRMEELRRMVDYLPIVQKLRKDPNYVEWDAYESFSDEDKEKRLSSGPLKGSRGLALQKIFWNEEDRECVNIVYFGHGLDGWLTVVHGGLLATVLDETLARAAPAHSIVTANLQVTYRAPVSTGEFYTVHTRLDPDRSTERKAYVNGEIRSLMGKLCVESDALFVVPKKLALREVGERF</sequence>
<dbReference type="Pfam" id="PF03061">
    <property type="entry name" value="4HBT"/>
    <property type="match status" value="1"/>
</dbReference>
<protein>
    <recommendedName>
        <fullName evidence="1">Thioesterase domain-containing protein</fullName>
    </recommendedName>
</protein>
<dbReference type="Gene3D" id="3.10.129.10">
    <property type="entry name" value="Hotdog Thioesterase"/>
    <property type="match status" value="1"/>
</dbReference>
<dbReference type="PANTHER" id="PTHR47260">
    <property type="entry name" value="UPF0644 PROTEIN PB2B4.06"/>
    <property type="match status" value="1"/>
</dbReference>
<dbReference type="RefSeq" id="XP_035343232.1">
    <property type="nucleotide sequence ID" value="XM_035487339.1"/>
</dbReference>
<reference evidence="3" key="1">
    <citation type="submission" date="2020-06" db="EMBL/GenBank/DDBJ databases">
        <title>A chromosome-scale genome assembly of Talaromyces rugulosus W13939.</title>
        <authorList>
            <person name="Wang B."/>
            <person name="Guo L."/>
            <person name="Ye K."/>
            <person name="Wang L."/>
        </authorList>
    </citation>
    <scope>NUCLEOTIDE SEQUENCE [LARGE SCALE GENOMIC DNA]</scope>
    <source>
        <strain evidence="3">W13939</strain>
    </source>
</reference>
<dbReference type="InterPro" id="IPR052061">
    <property type="entry name" value="PTE-AB_protein"/>
</dbReference>
<evidence type="ECO:0000259" key="1">
    <source>
        <dbReference type="Pfam" id="PF03061"/>
    </source>
</evidence>
<dbReference type="Proteomes" id="UP000509510">
    <property type="component" value="Chromosome II"/>
</dbReference>
<gene>
    <name evidence="2" type="ORF">TRUGW13939_04162</name>
</gene>
<accession>A0A7H8QST3</accession>
<proteinExistence type="predicted"/>
<dbReference type="InterPro" id="IPR006683">
    <property type="entry name" value="Thioestr_dom"/>
</dbReference>
<dbReference type="AlphaFoldDB" id="A0A7H8QST3"/>
<dbReference type="SUPFAM" id="SSF54637">
    <property type="entry name" value="Thioesterase/thiol ester dehydrase-isomerase"/>
    <property type="match status" value="1"/>
</dbReference>
<evidence type="ECO:0000313" key="2">
    <source>
        <dbReference type="EMBL" id="QKX57054.1"/>
    </source>
</evidence>
<dbReference type="EMBL" id="CP055899">
    <property type="protein sequence ID" value="QKX57054.1"/>
    <property type="molecule type" value="Genomic_DNA"/>
</dbReference>
<dbReference type="GeneID" id="55991664"/>
<name>A0A7H8QST3_TALRU</name>
<dbReference type="OrthoDB" id="506431at2759"/>
<feature type="domain" description="Thioesterase" evidence="1">
    <location>
        <begin position="177"/>
        <end position="225"/>
    </location>
</feature>
<keyword evidence="3" id="KW-1185">Reference proteome</keyword>
<dbReference type="PANTHER" id="PTHR47260:SF1">
    <property type="entry name" value="UPF0644 PROTEIN PB2B4.06"/>
    <property type="match status" value="1"/>
</dbReference>
<dbReference type="CDD" id="cd03443">
    <property type="entry name" value="PaaI_thioesterase"/>
    <property type="match status" value="1"/>
</dbReference>